<evidence type="ECO:0000256" key="5">
    <source>
        <dbReference type="ARBA" id="ARBA00022692"/>
    </source>
</evidence>
<proteinExistence type="inferred from homology"/>
<evidence type="ECO:0000256" key="1">
    <source>
        <dbReference type="ARBA" id="ARBA00004571"/>
    </source>
</evidence>
<keyword evidence="14" id="KW-0732">Signal</keyword>
<dbReference type="RefSeq" id="WP_143878844.1">
    <property type="nucleotide sequence ID" value="NZ_BAABLZ010000001.1"/>
</dbReference>
<feature type="domain" description="TonB-dependent receptor plug" evidence="16">
    <location>
        <begin position="61"/>
        <end position="168"/>
    </location>
</feature>
<keyword evidence="7" id="KW-0406">Ion transport</keyword>
<keyword evidence="17" id="KW-0675">Receptor</keyword>
<dbReference type="InterPro" id="IPR036942">
    <property type="entry name" value="Beta-barrel_TonB_sf"/>
</dbReference>
<dbReference type="Gene3D" id="2.40.170.20">
    <property type="entry name" value="TonB-dependent receptor, beta-barrel domain"/>
    <property type="match status" value="2"/>
</dbReference>
<dbReference type="AlphaFoldDB" id="A0A516V479"/>
<evidence type="ECO:0000313" key="17">
    <source>
        <dbReference type="EMBL" id="QDQ73331.1"/>
    </source>
</evidence>
<comment type="similarity">
    <text evidence="11 13">Belongs to the TonB-dependent receptor family.</text>
</comment>
<dbReference type="InterPro" id="IPR039426">
    <property type="entry name" value="TonB-dep_rcpt-like"/>
</dbReference>
<reference evidence="17 18" key="1">
    <citation type="submission" date="2019-07" db="EMBL/GenBank/DDBJ databases">
        <title>Lysobacter weifangensis sp. nov., isolated from bensulfuron-methyl contaminated farmland soil.</title>
        <authorList>
            <person name="Zhao H."/>
        </authorList>
    </citation>
    <scope>NUCLEOTIDE SEQUENCE [LARGE SCALE GENOMIC DNA]</scope>
    <source>
        <strain evidence="17 18">CC-Bw-6</strain>
    </source>
</reference>
<organism evidence="17 18">
    <name type="scientific">Pseudoluteimonas lycopersici</name>
    <dbReference type="NCBI Taxonomy" id="1324796"/>
    <lineage>
        <taxon>Bacteria</taxon>
        <taxon>Pseudomonadati</taxon>
        <taxon>Pseudomonadota</taxon>
        <taxon>Gammaproteobacteria</taxon>
        <taxon>Lysobacterales</taxon>
        <taxon>Lysobacteraceae</taxon>
        <taxon>Pseudoluteimonas</taxon>
    </lineage>
</organism>
<dbReference type="Proteomes" id="UP000315891">
    <property type="component" value="Chromosome"/>
</dbReference>
<feature type="domain" description="TonB-dependent receptor-like beta-barrel" evidence="15">
    <location>
        <begin position="312"/>
        <end position="791"/>
    </location>
</feature>
<dbReference type="InterPro" id="IPR010916">
    <property type="entry name" value="TonB_box_CS"/>
</dbReference>
<evidence type="ECO:0000256" key="2">
    <source>
        <dbReference type="ARBA" id="ARBA00022448"/>
    </source>
</evidence>
<evidence type="ECO:0000256" key="7">
    <source>
        <dbReference type="ARBA" id="ARBA00023065"/>
    </source>
</evidence>
<evidence type="ECO:0000256" key="4">
    <source>
        <dbReference type="ARBA" id="ARBA00022496"/>
    </source>
</evidence>
<evidence type="ECO:0000256" key="10">
    <source>
        <dbReference type="ARBA" id="ARBA00023237"/>
    </source>
</evidence>
<feature type="short sequence motif" description="TonB box" evidence="12">
    <location>
        <begin position="49"/>
        <end position="55"/>
    </location>
</feature>
<accession>A0A516V479</accession>
<evidence type="ECO:0000256" key="8">
    <source>
        <dbReference type="ARBA" id="ARBA00023077"/>
    </source>
</evidence>
<evidence type="ECO:0000256" key="11">
    <source>
        <dbReference type="PROSITE-ProRule" id="PRU01360"/>
    </source>
</evidence>
<dbReference type="EMBL" id="CP041742">
    <property type="protein sequence ID" value="QDQ73331.1"/>
    <property type="molecule type" value="Genomic_DNA"/>
</dbReference>
<evidence type="ECO:0000256" key="13">
    <source>
        <dbReference type="RuleBase" id="RU003357"/>
    </source>
</evidence>
<dbReference type="SUPFAM" id="SSF56935">
    <property type="entry name" value="Porins"/>
    <property type="match status" value="1"/>
</dbReference>
<evidence type="ECO:0000313" key="18">
    <source>
        <dbReference type="Proteomes" id="UP000315891"/>
    </source>
</evidence>
<keyword evidence="9 11" id="KW-0472">Membrane</keyword>
<keyword evidence="3 11" id="KW-1134">Transmembrane beta strand</keyword>
<evidence type="ECO:0000256" key="6">
    <source>
        <dbReference type="ARBA" id="ARBA00023004"/>
    </source>
</evidence>
<keyword evidence="2 11" id="KW-0813">Transport</keyword>
<evidence type="ECO:0000259" key="15">
    <source>
        <dbReference type="Pfam" id="PF00593"/>
    </source>
</evidence>
<dbReference type="PROSITE" id="PS00430">
    <property type="entry name" value="TONB_DEPENDENT_REC_1"/>
    <property type="match status" value="1"/>
</dbReference>
<evidence type="ECO:0000256" key="3">
    <source>
        <dbReference type="ARBA" id="ARBA00022452"/>
    </source>
</evidence>
<evidence type="ECO:0000256" key="9">
    <source>
        <dbReference type="ARBA" id="ARBA00023136"/>
    </source>
</evidence>
<keyword evidence="4" id="KW-0410">Iron transport</keyword>
<sequence length="829" mass="90710">MTFKTRKLATSLRRAIFAAATLSATGAAFAQEAPQPAADVARDAATLDTITVTAQSREQQLQDVPIALQVVNKALLDDVEAEDLSDIDSFVPGLVIDGVQPTQPTFGLRGISTDDFGIGTDPAVGIYVDGVYGGRGGGVLLPFLDVERIEVLKGPQGTLFGRNTAAGAISLITRRPQDQVEARGRVRIGDYGKRYADAMWNIPTGDNSALRINALINHSDGWVQDGATGKDLGGENSWASRVAWQVHFDDATTALLSWDHESLDQNGRVTTGIVPLPPFPMRPPSPATPDEYLDPRKLQTFSDTPSAEWRTFDGVTAIIDHAFGWGTLTSTTSWRQYDSLNHTEEDGTNRADLYVDSQNTEGNRSLYQEFKLAGNNERFDWVAGTSYFDEDAHQTSEVNTNTTTIGNILANQGFAAPPGFPYAPEGTPLLFVMSQIGEANGLPSLLGHSWNEVFYNTLKTRSYAAFGDVIWHATDKLNLTFGLRYTHDQKDFTWLNGPRTATTFDPVLNAYLNAGIPQMFLGGLPPEIADQIMYALTTSVAFIDPPAVVNKGITNRASKAWNDLSPRFVVDYHFNDHTMGFASLAKGYKAGGYNALQIGPAFDNEEVWNLETGIKQSFGPFAYNASLFYYRYDNRQSVRLIDPDPTNPTDIPRFVIDTGNLKAWGADFDAVWKVTDAFRLDMAAEWIDSTYRDYTTPEGVNLDGQPTGEPNFSASLGASYRFDLGDGGALRLSARHAYRGKSRCNEGSSLQGNCGISDLLNVGEAQERTDLRLAWTSVNGLWEVAAYGNNVFDNRYVTGLNTYGKDVLGVVGATVSEPRTYGVELTVRY</sequence>
<dbReference type="GO" id="GO:0006826">
    <property type="term" value="P:iron ion transport"/>
    <property type="evidence" value="ECO:0007669"/>
    <property type="project" value="UniProtKB-KW"/>
</dbReference>
<keyword evidence="5 11" id="KW-0812">Transmembrane</keyword>
<dbReference type="OrthoDB" id="127311at2"/>
<dbReference type="PANTHER" id="PTHR32552">
    <property type="entry name" value="FERRICHROME IRON RECEPTOR-RELATED"/>
    <property type="match status" value="1"/>
</dbReference>
<keyword evidence="10 11" id="KW-0998">Cell outer membrane</keyword>
<name>A0A516V479_9GAMM</name>
<dbReference type="Pfam" id="PF07715">
    <property type="entry name" value="Plug"/>
    <property type="match status" value="1"/>
</dbReference>
<evidence type="ECO:0000256" key="12">
    <source>
        <dbReference type="PROSITE-ProRule" id="PRU10143"/>
    </source>
</evidence>
<keyword evidence="8 12" id="KW-0798">TonB box</keyword>
<dbReference type="Pfam" id="PF00593">
    <property type="entry name" value="TonB_dep_Rec_b-barrel"/>
    <property type="match status" value="1"/>
</dbReference>
<evidence type="ECO:0000256" key="14">
    <source>
        <dbReference type="SAM" id="SignalP"/>
    </source>
</evidence>
<feature type="chain" id="PRO_5022094459" evidence="14">
    <location>
        <begin position="31"/>
        <end position="829"/>
    </location>
</feature>
<dbReference type="PANTHER" id="PTHR32552:SF81">
    <property type="entry name" value="TONB-DEPENDENT OUTER MEMBRANE RECEPTOR"/>
    <property type="match status" value="1"/>
</dbReference>
<feature type="signal peptide" evidence="14">
    <location>
        <begin position="1"/>
        <end position="30"/>
    </location>
</feature>
<dbReference type="PROSITE" id="PS52016">
    <property type="entry name" value="TONB_DEPENDENT_REC_3"/>
    <property type="match status" value="1"/>
</dbReference>
<dbReference type="InterPro" id="IPR000531">
    <property type="entry name" value="Beta-barrel_TonB"/>
</dbReference>
<gene>
    <name evidence="17" type="ORF">FNZ56_05330</name>
</gene>
<protein>
    <submittedName>
        <fullName evidence="17">TonB-dependent receptor</fullName>
    </submittedName>
</protein>
<evidence type="ECO:0000259" key="16">
    <source>
        <dbReference type="Pfam" id="PF07715"/>
    </source>
</evidence>
<keyword evidence="18" id="KW-1185">Reference proteome</keyword>
<dbReference type="GO" id="GO:0009279">
    <property type="term" value="C:cell outer membrane"/>
    <property type="evidence" value="ECO:0007669"/>
    <property type="project" value="UniProtKB-SubCell"/>
</dbReference>
<keyword evidence="6" id="KW-0408">Iron</keyword>
<dbReference type="InterPro" id="IPR012910">
    <property type="entry name" value="Plug_dom"/>
</dbReference>
<comment type="subcellular location">
    <subcellularLocation>
        <location evidence="1 11">Cell outer membrane</location>
        <topology evidence="1 11">Multi-pass membrane protein</topology>
    </subcellularLocation>
</comment>